<dbReference type="InterPro" id="IPR012504">
    <property type="entry name" value="Spore_YabP"/>
</dbReference>
<protein>
    <submittedName>
        <fullName evidence="1">Sporulation protein YabP</fullName>
    </submittedName>
</protein>
<dbReference type="AlphaFoldDB" id="A0A7W8HE33"/>
<sequence length="94" mass="10371">MEERPGTQSHTLVLKNRKKIQLTGVSDVISFDSAQILLETSSGMLMVKGDQLHMSRLTVENGEVNVEGKVDSLIYSDTHKASKQAGKIIGRLFK</sequence>
<dbReference type="EMBL" id="JACHFW010000017">
    <property type="protein sequence ID" value="MBB5265992.1"/>
    <property type="molecule type" value="Genomic_DNA"/>
</dbReference>
<keyword evidence="2" id="KW-1185">Reference proteome</keyword>
<proteinExistence type="predicted"/>
<dbReference type="Proteomes" id="UP000543642">
    <property type="component" value="Unassembled WGS sequence"/>
</dbReference>
<dbReference type="Pfam" id="PF07873">
    <property type="entry name" value="YabP"/>
    <property type="match status" value="1"/>
</dbReference>
<evidence type="ECO:0000313" key="2">
    <source>
        <dbReference type="Proteomes" id="UP000543642"/>
    </source>
</evidence>
<comment type="caution">
    <text evidence="1">The sequence shown here is derived from an EMBL/GenBank/DDBJ whole genome shotgun (WGS) entry which is preliminary data.</text>
</comment>
<dbReference type="Gene3D" id="2.60.40.2000">
    <property type="match status" value="1"/>
</dbReference>
<accession>A0A7W8HE33</accession>
<dbReference type="GO" id="GO:0030435">
    <property type="term" value="P:sporulation resulting in formation of a cellular spore"/>
    <property type="evidence" value="ECO:0007669"/>
    <property type="project" value="InterPro"/>
</dbReference>
<dbReference type="PIRSF" id="PIRSF011576">
    <property type="entry name" value="YabP"/>
    <property type="match status" value="1"/>
</dbReference>
<name>A0A7W8HE33_9FIRM</name>
<dbReference type="InterPro" id="IPR038705">
    <property type="entry name" value="YabP_sf"/>
</dbReference>
<gene>
    <name evidence="1" type="ORF">HNP82_003144</name>
</gene>
<reference evidence="1 2" key="1">
    <citation type="submission" date="2020-08" db="EMBL/GenBank/DDBJ databases">
        <title>Genomic Encyclopedia of Type Strains, Phase IV (KMG-IV): sequencing the most valuable type-strain genomes for metagenomic binning, comparative biology and taxonomic classification.</title>
        <authorList>
            <person name="Goeker M."/>
        </authorList>
    </citation>
    <scope>NUCLEOTIDE SEQUENCE [LARGE SCALE GENOMIC DNA]</scope>
    <source>
        <strain evidence="1 2">DSM 106146</strain>
    </source>
</reference>
<evidence type="ECO:0000313" key="1">
    <source>
        <dbReference type="EMBL" id="MBB5265992.1"/>
    </source>
</evidence>
<dbReference type="NCBIfam" id="TIGR02892">
    <property type="entry name" value="spore_yabP"/>
    <property type="match status" value="1"/>
</dbReference>
<dbReference type="RefSeq" id="WP_183776212.1">
    <property type="nucleotide sequence ID" value="NZ_CAWVEG010000060.1"/>
</dbReference>
<dbReference type="InterPro" id="IPR022476">
    <property type="entry name" value="Spore_YabP/YqfC"/>
</dbReference>
<organism evidence="1 2">
    <name type="scientific">Catenibacillus scindens</name>
    <dbReference type="NCBI Taxonomy" id="673271"/>
    <lineage>
        <taxon>Bacteria</taxon>
        <taxon>Bacillati</taxon>
        <taxon>Bacillota</taxon>
        <taxon>Clostridia</taxon>
        <taxon>Lachnospirales</taxon>
        <taxon>Lachnospiraceae</taxon>
        <taxon>Catenibacillus</taxon>
    </lineage>
</organism>